<evidence type="ECO:0000313" key="3">
    <source>
        <dbReference type="EMBL" id="WVN86779.1"/>
    </source>
</evidence>
<keyword evidence="2" id="KW-0812">Transmembrane</keyword>
<keyword evidence="4" id="KW-1185">Reference proteome</keyword>
<dbReference type="Gene3D" id="3.40.30.10">
    <property type="entry name" value="Glutaredoxin"/>
    <property type="match status" value="1"/>
</dbReference>
<keyword evidence="2" id="KW-0472">Membrane</keyword>
<accession>A0AAJ8JQZ7</accession>
<evidence type="ECO:0000256" key="2">
    <source>
        <dbReference type="SAM" id="Phobius"/>
    </source>
</evidence>
<sequence length="380" mass="43161">MSSSESDFSPSSSTTSLSSFESAYPSPKFATSRGFPILSPNHPLRDQLYGQRANTASPLHMPKGHFVDWPVKSYFAASEKLGNGVLTKSYGLHPSSLSIARFLRIPRRLRPLLLFCVCIVTLCLFVFNRALSEARAAKSLAMQKQESLGRRHVHIEGVYDMNNRKQHRLLKKEAEQARTAETDVQSSNSERQMLRFESSEQELTALIWFVTSTTANVIPNLDPAMPLDPSLVLDFDPYHPNARRDLAILQLETNALYPLVLFGRMRDPRYREIKSILSKVKITPPLLTIEVDQRRDHKVFIPTIARLLGTFELPQLTLEGKVICNYKEIMSLHTSGALNDKLQENGSVWVKELKKKKSVWERERMENERVLGPAPIVDVF</sequence>
<evidence type="ECO:0000313" key="4">
    <source>
        <dbReference type="Proteomes" id="UP000094043"/>
    </source>
</evidence>
<dbReference type="RefSeq" id="XP_066067479.1">
    <property type="nucleotide sequence ID" value="XM_066211382.1"/>
</dbReference>
<feature type="transmembrane region" description="Helical" evidence="2">
    <location>
        <begin position="112"/>
        <end position="131"/>
    </location>
</feature>
<evidence type="ECO:0000256" key="1">
    <source>
        <dbReference type="SAM" id="MobiDB-lite"/>
    </source>
</evidence>
<organism evidence="3 4">
    <name type="scientific">Cryptococcus depauperatus CBS 7841</name>
    <dbReference type="NCBI Taxonomy" id="1295531"/>
    <lineage>
        <taxon>Eukaryota</taxon>
        <taxon>Fungi</taxon>
        <taxon>Dikarya</taxon>
        <taxon>Basidiomycota</taxon>
        <taxon>Agaricomycotina</taxon>
        <taxon>Tremellomycetes</taxon>
        <taxon>Tremellales</taxon>
        <taxon>Cryptococcaceae</taxon>
        <taxon>Cryptococcus</taxon>
    </lineage>
</organism>
<protein>
    <recommendedName>
        <fullName evidence="5">Glutathione transferase</fullName>
    </recommendedName>
</protein>
<dbReference type="AlphaFoldDB" id="A0AAJ8JQZ7"/>
<feature type="region of interest" description="Disordered" evidence="1">
    <location>
        <begin position="1"/>
        <end position="20"/>
    </location>
</feature>
<evidence type="ECO:0008006" key="5">
    <source>
        <dbReference type="Google" id="ProtNLM"/>
    </source>
</evidence>
<reference evidence="3" key="3">
    <citation type="submission" date="2024-01" db="EMBL/GenBank/DDBJ databases">
        <authorList>
            <person name="Coelho M.A."/>
            <person name="David-Palma M."/>
            <person name="Shea T."/>
            <person name="Sun S."/>
            <person name="Cuomo C.A."/>
            <person name="Heitman J."/>
        </authorList>
    </citation>
    <scope>NUCLEOTIDE SEQUENCE</scope>
    <source>
        <strain evidence="3">CBS 7841</strain>
    </source>
</reference>
<dbReference type="PROSITE" id="PS51354">
    <property type="entry name" value="GLUTAREDOXIN_2"/>
    <property type="match status" value="1"/>
</dbReference>
<dbReference type="GeneID" id="91086163"/>
<dbReference type="Proteomes" id="UP000094043">
    <property type="component" value="Chromosome 2"/>
</dbReference>
<dbReference type="KEGG" id="cdep:91086163"/>
<dbReference type="InterPro" id="IPR036249">
    <property type="entry name" value="Thioredoxin-like_sf"/>
</dbReference>
<proteinExistence type="predicted"/>
<reference evidence="3" key="1">
    <citation type="submission" date="2016-06" db="EMBL/GenBank/DDBJ databases">
        <authorList>
            <person name="Cuomo C."/>
            <person name="Litvintseva A."/>
            <person name="Heitman J."/>
            <person name="Chen Y."/>
            <person name="Sun S."/>
            <person name="Springer D."/>
            <person name="Dromer F."/>
            <person name="Young S."/>
            <person name="Zeng Q."/>
            <person name="Chapman S."/>
            <person name="Gujja S."/>
            <person name="Saif S."/>
            <person name="Birren B."/>
        </authorList>
    </citation>
    <scope>NUCLEOTIDE SEQUENCE</scope>
    <source>
        <strain evidence="3">CBS 7841</strain>
    </source>
</reference>
<reference evidence="3" key="2">
    <citation type="journal article" date="2022" name="Elife">
        <title>Obligate sexual reproduction of a homothallic fungus closely related to the Cryptococcus pathogenic species complex.</title>
        <authorList>
            <person name="Passer A.R."/>
            <person name="Clancey S.A."/>
            <person name="Shea T."/>
            <person name="David-Palma M."/>
            <person name="Averette A.F."/>
            <person name="Boekhout T."/>
            <person name="Porcel B.M."/>
            <person name="Nowrousian M."/>
            <person name="Cuomo C.A."/>
            <person name="Sun S."/>
            <person name="Heitman J."/>
            <person name="Coelho M.A."/>
        </authorList>
    </citation>
    <scope>NUCLEOTIDE SEQUENCE</scope>
    <source>
        <strain evidence="3">CBS 7841</strain>
    </source>
</reference>
<dbReference type="SUPFAM" id="SSF52833">
    <property type="entry name" value="Thioredoxin-like"/>
    <property type="match status" value="1"/>
</dbReference>
<dbReference type="EMBL" id="CP143785">
    <property type="protein sequence ID" value="WVN86779.1"/>
    <property type="molecule type" value="Genomic_DNA"/>
</dbReference>
<keyword evidence="2" id="KW-1133">Transmembrane helix</keyword>
<gene>
    <name evidence="3" type="ORF">L203_101951</name>
</gene>
<name>A0AAJ8JQZ7_9TREE</name>